<evidence type="ECO:0000256" key="5">
    <source>
        <dbReference type="ARBA" id="ARBA00022692"/>
    </source>
</evidence>
<dbReference type="EMBL" id="FWXR01000028">
    <property type="protein sequence ID" value="SMD10573.1"/>
    <property type="molecule type" value="Genomic_DNA"/>
</dbReference>
<keyword evidence="7" id="KW-0406">Ion transport</keyword>
<evidence type="ECO:0000256" key="1">
    <source>
        <dbReference type="ARBA" id="ARBA00004571"/>
    </source>
</evidence>
<organism evidence="12 13">
    <name type="scientific">Fulvimarina manganoxydans</name>
    <dbReference type="NCBI Taxonomy" id="937218"/>
    <lineage>
        <taxon>Bacteria</taxon>
        <taxon>Pseudomonadati</taxon>
        <taxon>Pseudomonadota</taxon>
        <taxon>Alphaproteobacteria</taxon>
        <taxon>Hyphomicrobiales</taxon>
        <taxon>Aurantimonadaceae</taxon>
        <taxon>Fulvimarina</taxon>
    </lineage>
</organism>
<accession>A0A1W2ELM1</accession>
<dbReference type="InterPro" id="IPR036942">
    <property type="entry name" value="Beta-barrel_TonB_sf"/>
</dbReference>
<keyword evidence="13" id="KW-1185">Reference proteome</keyword>
<sequence length="363" mass="39571">MKEQVFPSFFDVDEDLIANELVYEFGPSGRVKAGEVAGLVGLGSEERRQDVRLTGTLATTIDVSTSSQSAFTDLRYGLTDSVSLLGGLRIQRVDDERVQSSRVGPVSGESLYDKDETVLLPSLGVAYAFDELHSIGVSLRRGYNPGGGSVNFFTGQPYVYDSETVWTAEATYRGLFFDERLSIGLTGFYNLHDNPQVYGEQVPGDRRSLQIVNQERGRSYGLELEGALEATDRLTLTAGLGLLRTEITEADPQTALIEGNRFGQDPSLTASIGGVWTAYDWLSLDAKLRYAASAFNDFNNVAADRLDAYALVDIGATAKFGHVDLRAYVNNVFDETAVTRRVTGGFVDVTDPLTAGLTMTARF</sequence>
<dbReference type="PANTHER" id="PTHR32552">
    <property type="entry name" value="FERRICHROME IRON RECEPTOR-RELATED"/>
    <property type="match status" value="1"/>
</dbReference>
<dbReference type="GO" id="GO:0006826">
    <property type="term" value="P:iron ion transport"/>
    <property type="evidence" value="ECO:0007669"/>
    <property type="project" value="UniProtKB-KW"/>
</dbReference>
<dbReference type="GO" id="GO:0009279">
    <property type="term" value="C:cell outer membrane"/>
    <property type="evidence" value="ECO:0007669"/>
    <property type="project" value="UniProtKB-SubCell"/>
</dbReference>
<feature type="domain" description="TonB-dependent receptor-like beta-barrel" evidence="11">
    <location>
        <begin position="59"/>
        <end position="332"/>
    </location>
</feature>
<keyword evidence="3" id="KW-1134">Transmembrane beta strand</keyword>
<evidence type="ECO:0000256" key="10">
    <source>
        <dbReference type="ARBA" id="ARBA00023237"/>
    </source>
</evidence>
<keyword evidence="4" id="KW-0410">Iron transport</keyword>
<keyword evidence="6" id="KW-0408">Iron</keyword>
<dbReference type="Proteomes" id="UP000192656">
    <property type="component" value="Unassembled WGS sequence"/>
</dbReference>
<protein>
    <submittedName>
        <fullName evidence="12">TonB dependent receptor</fullName>
    </submittedName>
</protein>
<gene>
    <name evidence="12" type="ORF">SAMN06297251_1284</name>
</gene>
<name>A0A1W2ELM1_9HYPH</name>
<keyword evidence="8" id="KW-0798">TonB box</keyword>
<keyword evidence="5" id="KW-0812">Transmembrane</keyword>
<keyword evidence="12" id="KW-0675">Receptor</keyword>
<dbReference type="InterPro" id="IPR039426">
    <property type="entry name" value="TonB-dep_rcpt-like"/>
</dbReference>
<evidence type="ECO:0000256" key="8">
    <source>
        <dbReference type="ARBA" id="ARBA00023077"/>
    </source>
</evidence>
<dbReference type="PANTHER" id="PTHR32552:SF81">
    <property type="entry name" value="TONB-DEPENDENT OUTER MEMBRANE RECEPTOR"/>
    <property type="match status" value="1"/>
</dbReference>
<dbReference type="Pfam" id="PF00593">
    <property type="entry name" value="TonB_dep_Rec_b-barrel"/>
    <property type="match status" value="1"/>
</dbReference>
<dbReference type="InterPro" id="IPR000531">
    <property type="entry name" value="Beta-barrel_TonB"/>
</dbReference>
<keyword evidence="2" id="KW-0813">Transport</keyword>
<evidence type="ECO:0000313" key="12">
    <source>
        <dbReference type="EMBL" id="SMD10573.1"/>
    </source>
</evidence>
<evidence type="ECO:0000256" key="9">
    <source>
        <dbReference type="ARBA" id="ARBA00023136"/>
    </source>
</evidence>
<dbReference type="AlphaFoldDB" id="A0A1W2ELM1"/>
<evidence type="ECO:0000256" key="4">
    <source>
        <dbReference type="ARBA" id="ARBA00022496"/>
    </source>
</evidence>
<evidence type="ECO:0000256" key="6">
    <source>
        <dbReference type="ARBA" id="ARBA00023004"/>
    </source>
</evidence>
<dbReference type="SUPFAM" id="SSF56935">
    <property type="entry name" value="Porins"/>
    <property type="match status" value="1"/>
</dbReference>
<evidence type="ECO:0000256" key="2">
    <source>
        <dbReference type="ARBA" id="ARBA00022448"/>
    </source>
</evidence>
<evidence type="ECO:0000313" key="13">
    <source>
        <dbReference type="Proteomes" id="UP000192656"/>
    </source>
</evidence>
<reference evidence="12 13" key="1">
    <citation type="submission" date="2017-04" db="EMBL/GenBank/DDBJ databases">
        <authorList>
            <person name="Afonso C.L."/>
            <person name="Miller P.J."/>
            <person name="Scott M.A."/>
            <person name="Spackman E."/>
            <person name="Goraichik I."/>
            <person name="Dimitrov K.M."/>
            <person name="Suarez D.L."/>
            <person name="Swayne D.E."/>
        </authorList>
    </citation>
    <scope>NUCLEOTIDE SEQUENCE [LARGE SCALE GENOMIC DNA]</scope>
    <source>
        <strain evidence="12 13">CGMCC 1.10972</strain>
    </source>
</reference>
<keyword evidence="9" id="KW-0472">Membrane</keyword>
<dbReference type="Gene3D" id="2.40.170.20">
    <property type="entry name" value="TonB-dependent receptor, beta-barrel domain"/>
    <property type="match status" value="1"/>
</dbReference>
<keyword evidence="10" id="KW-0998">Cell outer membrane</keyword>
<evidence type="ECO:0000256" key="7">
    <source>
        <dbReference type="ARBA" id="ARBA00023065"/>
    </source>
</evidence>
<dbReference type="STRING" id="937218.SAMN06297251_1284"/>
<comment type="subcellular location">
    <subcellularLocation>
        <location evidence="1">Cell outer membrane</location>
        <topology evidence="1">Multi-pass membrane protein</topology>
    </subcellularLocation>
</comment>
<evidence type="ECO:0000259" key="11">
    <source>
        <dbReference type="Pfam" id="PF00593"/>
    </source>
</evidence>
<evidence type="ECO:0000256" key="3">
    <source>
        <dbReference type="ARBA" id="ARBA00022452"/>
    </source>
</evidence>
<proteinExistence type="predicted"/>